<keyword evidence="5" id="KW-0677">Repeat</keyword>
<dbReference type="InterPro" id="IPR036322">
    <property type="entry name" value="WD40_repeat_dom_sf"/>
</dbReference>
<dbReference type="EMBL" id="HBDZ01000656">
    <property type="protein sequence ID" value="CAD8228453.1"/>
    <property type="molecule type" value="Transcribed_RNA"/>
</dbReference>
<dbReference type="AlphaFoldDB" id="A0A7R9XUW8"/>
<dbReference type="SUPFAM" id="SSF50978">
    <property type="entry name" value="WD40 repeat-like"/>
    <property type="match status" value="1"/>
</dbReference>
<keyword evidence="7" id="KW-0653">Protein transport</keyword>
<reference evidence="13" key="1">
    <citation type="submission" date="2021-01" db="EMBL/GenBank/DDBJ databases">
        <authorList>
            <person name="Corre E."/>
            <person name="Pelletier E."/>
            <person name="Niang G."/>
            <person name="Scheremetjew M."/>
            <person name="Finn R."/>
            <person name="Kale V."/>
            <person name="Holt S."/>
            <person name="Cochrane G."/>
            <person name="Meng A."/>
            <person name="Brown T."/>
            <person name="Cohen L."/>
        </authorList>
    </citation>
    <scope>NUCLEOTIDE SEQUENCE</scope>
    <source>
        <strain evidence="13">CCMP1413</strain>
    </source>
</reference>
<dbReference type="PANTHER" id="PTHR11024">
    <property type="entry name" value="NUCLEAR PORE COMPLEX PROTEIN SEC13 / SEH1 FAMILY MEMBER"/>
    <property type="match status" value="1"/>
</dbReference>
<evidence type="ECO:0000256" key="6">
    <source>
        <dbReference type="ARBA" id="ARBA00022816"/>
    </source>
</evidence>
<evidence type="ECO:0000256" key="8">
    <source>
        <dbReference type="ARBA" id="ARBA00023010"/>
    </source>
</evidence>
<evidence type="ECO:0000256" key="2">
    <source>
        <dbReference type="ARBA" id="ARBA00010102"/>
    </source>
</evidence>
<feature type="repeat" description="WD" evidence="12">
    <location>
        <begin position="218"/>
        <end position="253"/>
    </location>
</feature>
<evidence type="ECO:0000256" key="5">
    <source>
        <dbReference type="ARBA" id="ARBA00022737"/>
    </source>
</evidence>
<feature type="repeat" description="WD" evidence="12">
    <location>
        <begin position="57"/>
        <end position="100"/>
    </location>
</feature>
<keyword evidence="4 12" id="KW-0853">WD repeat</keyword>
<accession>A0A7R9XUW8</accession>
<comment type="subcellular location">
    <subcellularLocation>
        <location evidence="1">Nucleus</location>
        <location evidence="1">Nuclear pore complex</location>
    </subcellularLocation>
</comment>
<evidence type="ECO:0000256" key="12">
    <source>
        <dbReference type="PROSITE-ProRule" id="PRU00221"/>
    </source>
</evidence>
<evidence type="ECO:0000256" key="7">
    <source>
        <dbReference type="ARBA" id="ARBA00022927"/>
    </source>
</evidence>
<dbReference type="InterPro" id="IPR037363">
    <property type="entry name" value="Sec13/Seh1_fam"/>
</dbReference>
<comment type="similarity">
    <text evidence="2">Belongs to the WD repeat SEC13 family.</text>
</comment>
<keyword evidence="10" id="KW-0539">Nucleus</keyword>
<comment type="function">
    <text evidence="11">Required for protein transport from the endoplasmic reticulum to the Golgi apparatus.</text>
</comment>
<keyword evidence="3" id="KW-0813">Transport</keyword>
<keyword evidence="6" id="KW-0509">mRNA transport</keyword>
<dbReference type="Pfam" id="PF00400">
    <property type="entry name" value="WD40"/>
    <property type="match status" value="5"/>
</dbReference>
<evidence type="ECO:0000256" key="9">
    <source>
        <dbReference type="ARBA" id="ARBA00023132"/>
    </source>
</evidence>
<gene>
    <name evidence="13" type="ORF">PCOL08062_LOCUS512</name>
</gene>
<evidence type="ECO:0000313" key="13">
    <source>
        <dbReference type="EMBL" id="CAD8228453.1"/>
    </source>
</evidence>
<dbReference type="PROSITE" id="PS50294">
    <property type="entry name" value="WD_REPEATS_REGION"/>
    <property type="match status" value="1"/>
</dbReference>
<evidence type="ECO:0000256" key="4">
    <source>
        <dbReference type="ARBA" id="ARBA00022574"/>
    </source>
</evidence>
<dbReference type="GO" id="GO:0051028">
    <property type="term" value="P:mRNA transport"/>
    <property type="evidence" value="ECO:0007669"/>
    <property type="project" value="UniProtKB-KW"/>
</dbReference>
<proteinExistence type="inferred from homology"/>
<name>A0A7R9XUW8_9VIRI</name>
<evidence type="ECO:0000256" key="1">
    <source>
        <dbReference type="ARBA" id="ARBA00004567"/>
    </source>
</evidence>
<evidence type="ECO:0000256" key="10">
    <source>
        <dbReference type="ARBA" id="ARBA00023242"/>
    </source>
</evidence>
<keyword evidence="8" id="KW-0811">Translocation</keyword>
<organism evidence="13">
    <name type="scientific">Prasinoderma coloniale</name>
    <dbReference type="NCBI Taxonomy" id="156133"/>
    <lineage>
        <taxon>Eukaryota</taxon>
        <taxon>Viridiplantae</taxon>
        <taxon>Prasinodermophyta</taxon>
        <taxon>Prasinodermophyceae</taxon>
        <taxon>Prasinodermales</taxon>
        <taxon>Prasinodermaceae</taxon>
        <taxon>Prasinoderma</taxon>
    </lineage>
</organism>
<dbReference type="FunFam" id="2.130.10.10:FF:000017">
    <property type="entry name" value="SEC13 homolog (S. cerevisiae)"/>
    <property type="match status" value="1"/>
</dbReference>
<sequence>MAVATTPMETGHQDVVHDCQLDYYGTRLATCSSDRTVKVFSVSGSPDAPSQSHLADLSGHEGPVWQVAWAHPKFGSLLATCGYDHKVIVWREAEGSQGRSWTQVYVSPATLHDSSVNSVCWAPHELGLMLASASSDGSVAVLAYNDQTGEWDSKKLSGAHTLGALAVSWSPAASAGALVGVAQGAAPVRRLVSAGCDNTLKVWVQQAVGGEWALEHTLSAHSDWVRDAAWAPNIGLPKNTIASASQDGTVQIWTQADAGAAWTNVQLHNFGAPVWRVSWSVTGNILAVSDANNQVTLWKEAIDGQWTQVQSVQ</sequence>
<evidence type="ECO:0000256" key="3">
    <source>
        <dbReference type="ARBA" id="ARBA00022448"/>
    </source>
</evidence>
<dbReference type="InterPro" id="IPR015943">
    <property type="entry name" value="WD40/YVTN_repeat-like_dom_sf"/>
</dbReference>
<dbReference type="PANTHER" id="PTHR11024:SF2">
    <property type="entry name" value="PROTEIN SEC13 HOMOLOG"/>
    <property type="match status" value="1"/>
</dbReference>
<dbReference type="InterPro" id="IPR001680">
    <property type="entry name" value="WD40_rpt"/>
</dbReference>
<dbReference type="GO" id="GO:0090114">
    <property type="term" value="P:COPII-coated vesicle budding"/>
    <property type="evidence" value="ECO:0007669"/>
    <property type="project" value="TreeGrafter"/>
</dbReference>
<dbReference type="SMART" id="SM00320">
    <property type="entry name" value="WD40"/>
    <property type="match status" value="6"/>
</dbReference>
<dbReference type="GO" id="GO:0030127">
    <property type="term" value="C:COPII vesicle coat"/>
    <property type="evidence" value="ECO:0007669"/>
    <property type="project" value="TreeGrafter"/>
</dbReference>
<dbReference type="GO" id="GO:0005198">
    <property type="term" value="F:structural molecule activity"/>
    <property type="evidence" value="ECO:0007669"/>
    <property type="project" value="InterPro"/>
</dbReference>
<dbReference type="Gene3D" id="2.130.10.10">
    <property type="entry name" value="YVTN repeat-like/Quinoprotein amine dehydrogenase"/>
    <property type="match status" value="1"/>
</dbReference>
<dbReference type="GO" id="GO:0031080">
    <property type="term" value="C:nuclear pore outer ring"/>
    <property type="evidence" value="ECO:0007669"/>
    <property type="project" value="TreeGrafter"/>
</dbReference>
<dbReference type="PROSITE" id="PS50082">
    <property type="entry name" value="WD_REPEATS_2"/>
    <property type="match status" value="2"/>
</dbReference>
<keyword evidence="9" id="KW-0906">Nuclear pore complex</keyword>
<evidence type="ECO:0000256" key="11">
    <source>
        <dbReference type="ARBA" id="ARBA00060100"/>
    </source>
</evidence>
<dbReference type="GO" id="GO:0006606">
    <property type="term" value="P:protein import into nucleus"/>
    <property type="evidence" value="ECO:0007669"/>
    <property type="project" value="TreeGrafter"/>
</dbReference>
<protein>
    <submittedName>
        <fullName evidence="13">Uncharacterized protein</fullName>
    </submittedName>
</protein>